<proteinExistence type="predicted"/>
<evidence type="ECO:0008006" key="3">
    <source>
        <dbReference type="Google" id="ProtNLM"/>
    </source>
</evidence>
<reference evidence="1 2" key="1">
    <citation type="submission" date="2019-12" db="EMBL/GenBank/DDBJ databases">
        <title>Draft genome sequence of the ascomycete Xylaria multiplex DSM 110363.</title>
        <authorList>
            <person name="Buettner E."/>
            <person name="Kellner H."/>
        </authorList>
    </citation>
    <scope>NUCLEOTIDE SEQUENCE [LARGE SCALE GENOMIC DNA]</scope>
    <source>
        <strain evidence="1 2">DSM 110363</strain>
    </source>
</reference>
<dbReference type="OrthoDB" id="20872at2759"/>
<comment type="caution">
    <text evidence="1">The sequence shown here is derived from an EMBL/GenBank/DDBJ whole genome shotgun (WGS) entry which is preliminary data.</text>
</comment>
<dbReference type="PANTHER" id="PTHR10622">
    <property type="entry name" value="HET DOMAIN-CONTAINING PROTEIN"/>
    <property type="match status" value="1"/>
</dbReference>
<dbReference type="EMBL" id="WUBL01000116">
    <property type="protein sequence ID" value="KAF2965395.1"/>
    <property type="molecule type" value="Genomic_DNA"/>
</dbReference>
<accession>A0A7C8MQC0</accession>
<evidence type="ECO:0000313" key="1">
    <source>
        <dbReference type="EMBL" id="KAF2965395.1"/>
    </source>
</evidence>
<dbReference type="AlphaFoldDB" id="A0A7C8MQC0"/>
<dbReference type="InParanoid" id="A0A7C8MQC0"/>
<protein>
    <recommendedName>
        <fullName evidence="3">Heterokaryon incompatibility domain-containing protein</fullName>
    </recommendedName>
</protein>
<dbReference type="Proteomes" id="UP000481858">
    <property type="component" value="Unassembled WGS sequence"/>
</dbReference>
<gene>
    <name evidence="1" type="ORF">GQX73_g8178</name>
</gene>
<dbReference type="PANTHER" id="PTHR10622:SF12">
    <property type="entry name" value="HET DOMAIN-CONTAINING PROTEIN"/>
    <property type="match status" value="1"/>
</dbReference>
<sequence length="542" mass="62838">MWLINIRSMSLEEFTPPELPAYAILSHTWEHEEVTFQEFGNLGLAETKAGAELSEAINSMFEWYKLSTICFAYLSDLTVSSFEESPTLWLDEENRHICRWFKRGWTLQELLAPANLEFYDSAWNFRGLKTDIVVMRQLISMTGIRNRKIFESSNAIQDVPVGERMSWASKRQTKRLEDLAYSLLGIFQVNMPMLYGEGMRSFQRLQEEIMKTSTDMSLFCWRAKPGESKYRGLLAHSPSEFASYYHTARVSRQDFSWISTGSENEFLVTNKGIRIDAELLQMQQYRDTGPTVLRCNLPPDDCIVLIPLRHYRDDVYVREKPDCIFPPEPESTSIERKLIYVARDVGTQMSEYLHKPMNLDLAFMTSLIPKPFKLTPLKGWPTRRWGDHMWDDVLRFPLTSAQINTCVVTYQLTREHKKIGEFVAICQKHSSAVPPLRYAIIPMSEADDILRMLEENKEDLAIPIIEKLIIAGRQTVEIESEIRGLNLFVSKYSPKEKQEENTLYVSLTTPEDLSLSKRNLERNTHQVDEIGLLSKRAELLEP</sequence>
<organism evidence="1 2">
    <name type="scientific">Xylaria multiplex</name>
    <dbReference type="NCBI Taxonomy" id="323545"/>
    <lineage>
        <taxon>Eukaryota</taxon>
        <taxon>Fungi</taxon>
        <taxon>Dikarya</taxon>
        <taxon>Ascomycota</taxon>
        <taxon>Pezizomycotina</taxon>
        <taxon>Sordariomycetes</taxon>
        <taxon>Xylariomycetidae</taxon>
        <taxon>Xylariales</taxon>
        <taxon>Xylariaceae</taxon>
        <taxon>Xylaria</taxon>
    </lineage>
</organism>
<name>A0A7C8MQC0_9PEZI</name>
<evidence type="ECO:0000313" key="2">
    <source>
        <dbReference type="Proteomes" id="UP000481858"/>
    </source>
</evidence>
<keyword evidence="2" id="KW-1185">Reference proteome</keyword>